<organism evidence="1 2">
    <name type="scientific">Thermoproteota archaeon</name>
    <dbReference type="NCBI Taxonomy" id="2056631"/>
    <lineage>
        <taxon>Archaea</taxon>
        <taxon>Thermoproteota</taxon>
    </lineage>
</organism>
<proteinExistence type="predicted"/>
<reference evidence="1 2" key="1">
    <citation type="journal article" date="2019" name="Nat. Microbiol.">
        <title>Expanding anaerobic alkane metabolism in the domain of Archaea.</title>
        <authorList>
            <person name="Wang Y."/>
            <person name="Wegener G."/>
            <person name="Hou J."/>
            <person name="Wang F."/>
            <person name="Xiao X."/>
        </authorList>
    </citation>
    <scope>NUCLEOTIDE SEQUENCE [LARGE SCALE GENOMIC DNA]</scope>
    <source>
        <strain evidence="1">WYZ-LMO10</strain>
    </source>
</reference>
<evidence type="ECO:0000313" key="1">
    <source>
        <dbReference type="EMBL" id="TDA37547.1"/>
    </source>
</evidence>
<evidence type="ECO:0000313" key="2">
    <source>
        <dbReference type="Proteomes" id="UP000315399"/>
    </source>
</evidence>
<protein>
    <submittedName>
        <fullName evidence="1">Uncharacterized protein</fullName>
    </submittedName>
</protein>
<dbReference type="EMBL" id="QNVH01000066">
    <property type="protein sequence ID" value="TDA37547.1"/>
    <property type="molecule type" value="Genomic_DNA"/>
</dbReference>
<feature type="non-terminal residue" evidence="1">
    <location>
        <position position="1"/>
    </location>
</feature>
<dbReference type="Proteomes" id="UP000315399">
    <property type="component" value="Unassembled WGS sequence"/>
</dbReference>
<gene>
    <name evidence="1" type="ORF">DSO08_05500</name>
</gene>
<comment type="caution">
    <text evidence="1">The sequence shown here is derived from an EMBL/GenBank/DDBJ whole genome shotgun (WGS) entry which is preliminary data.</text>
</comment>
<dbReference type="AlphaFoldDB" id="A0A523B9D9"/>
<name>A0A523B9D9_9CREN</name>
<accession>A0A523B9D9</accession>
<sequence length="82" mass="9210">KLIETGAIGVYTYIQDRLATGIKQLLCGLRKFDISYLSRDDVAALTEEAEEIANYYPKGVKPAGFKPLRFVTDVDLERISKL</sequence>